<organism evidence="1 2">
    <name type="scientific">Ligilactobacillus salivarius (strain UCC118)</name>
    <name type="common">Lactobacillus salivarius</name>
    <dbReference type="NCBI Taxonomy" id="362948"/>
    <lineage>
        <taxon>Bacteria</taxon>
        <taxon>Bacillati</taxon>
        <taxon>Bacillota</taxon>
        <taxon>Bacilli</taxon>
        <taxon>Lactobacillales</taxon>
        <taxon>Lactobacillaceae</taxon>
        <taxon>Ligilactobacillus</taxon>
    </lineage>
</organism>
<name>A0A3C5_LIGS1</name>
<protein>
    <submittedName>
        <fullName evidence="1">Uncharacterized protein</fullName>
    </submittedName>
</protein>
<dbReference type="RefSeq" id="WP_011241737.1">
    <property type="nucleotide sequence ID" value="NC_006529.1"/>
</dbReference>
<evidence type="ECO:0000313" key="1">
    <source>
        <dbReference type="EMBL" id="AAQ06312.1"/>
    </source>
</evidence>
<keyword evidence="2" id="KW-1185">Reference proteome</keyword>
<dbReference type="HOGENOM" id="CLU_1426368_0_0_9"/>
<keyword evidence="1" id="KW-0614">Plasmid</keyword>
<gene>
    <name evidence="1" type="ordered locus">LSL_1977</name>
</gene>
<sequence>MDYTEINQKLESAFNKTNIQKYDVCQLWSCLSCDLLYDLKKDQYAFPVVGSMKFINKTTNQHGEYIYNNQNGDFHVVTFFCQNKTWSLLDFSTKHLSVKVPCAPCVTGFKIDQVSLADNPVIISIPELNDLNGDSQDLKKVVQIIPKIKSISKDGEKYLYEFKPDHIYQKLSTLNEKELESLEHVLGLEF</sequence>
<dbReference type="EMBL" id="AF488831">
    <property type="protein sequence ID" value="AAQ06312.1"/>
    <property type="molecule type" value="Genomic_DNA"/>
</dbReference>
<evidence type="ECO:0000313" key="2">
    <source>
        <dbReference type="Proteomes" id="UP000006559"/>
    </source>
</evidence>
<accession>A0A3C5</accession>
<proteinExistence type="predicted"/>
<dbReference type="Proteomes" id="UP000006559">
    <property type="component" value="Plasmid pSF118-20"/>
</dbReference>
<dbReference type="AlphaFoldDB" id="A0A3C5"/>
<dbReference type="PATRIC" id="fig|362948.14.peg.18"/>
<reference evidence="2" key="1">
    <citation type="journal article" date="2006" name="Proc. Natl. Acad. Sci. U.S.A.">
        <title>Multireplicon genome architecture of Lactobacillus salivarius.</title>
        <authorList>
            <person name="Claesson M.J."/>
            <person name="Li Y."/>
            <person name="Leahy S."/>
            <person name="Canchaya C."/>
            <person name="van Pijkeren J.P."/>
            <person name="Cerdeno-Tarraga A.M."/>
            <person name="Parkhill J."/>
            <person name="Flynn S."/>
            <person name="O'Sullivan G.C."/>
            <person name="Collins J.K."/>
            <person name="Higgins D."/>
            <person name="Shanahan F."/>
            <person name="Fitzgerald G.F."/>
            <person name="van Sinderen D."/>
            <person name="O'Toole P.W."/>
        </authorList>
    </citation>
    <scope>NUCLEOTIDE SEQUENCE [LARGE SCALE GENOMIC DNA]</scope>
    <source>
        <strain evidence="2">UCC118</strain>
    </source>
</reference>
<dbReference type="KEGG" id="lsl:LSL_1977"/>
<dbReference type="OrthoDB" id="2301389at2"/>
<geneLocation type="plasmid" evidence="1 2">
    <name>pSF118-20</name>
</geneLocation>